<reference evidence="2" key="1">
    <citation type="submission" date="2018-02" db="EMBL/GenBank/DDBJ databases">
        <authorList>
            <person name="Hausmann B."/>
        </authorList>
    </citation>
    <scope>NUCLEOTIDE SEQUENCE [LARGE SCALE GENOMIC DNA]</scope>
    <source>
        <strain evidence="2">Peat soil MAG SbF1</strain>
    </source>
</reference>
<dbReference type="Proteomes" id="UP000238916">
    <property type="component" value="Unassembled WGS sequence"/>
</dbReference>
<sequence length="90" mass="10061">MGIFLADPTIGRSFLRSGRLMLNALIHGEVIAEAHLSARSENFVGSVYHLDGELVPMLTVELMDGQSIFFEHHILLWKHPDIKIGIRPAL</sequence>
<dbReference type="AlphaFoldDB" id="A0A2U3KNB2"/>
<accession>A0A2U3KNB2</accession>
<gene>
    <name evidence="1" type="ORF">SBF1_2440003</name>
</gene>
<dbReference type="EMBL" id="OMOF01000162">
    <property type="protein sequence ID" value="SPF41149.1"/>
    <property type="molecule type" value="Genomic_DNA"/>
</dbReference>
<evidence type="ECO:0000313" key="2">
    <source>
        <dbReference type="Proteomes" id="UP000238916"/>
    </source>
</evidence>
<proteinExistence type="predicted"/>
<organism evidence="1 2">
    <name type="scientific">Candidatus Desulfosporosinus infrequens</name>
    <dbReference type="NCBI Taxonomy" id="2043169"/>
    <lineage>
        <taxon>Bacteria</taxon>
        <taxon>Bacillati</taxon>
        <taxon>Bacillota</taxon>
        <taxon>Clostridia</taxon>
        <taxon>Eubacteriales</taxon>
        <taxon>Desulfitobacteriaceae</taxon>
        <taxon>Desulfosporosinus</taxon>
    </lineage>
</organism>
<protein>
    <submittedName>
        <fullName evidence="1">Uncharacterized protein</fullName>
    </submittedName>
</protein>
<name>A0A2U3KNB2_9FIRM</name>
<evidence type="ECO:0000313" key="1">
    <source>
        <dbReference type="EMBL" id="SPF41149.1"/>
    </source>
</evidence>